<keyword evidence="1" id="KW-1133">Transmembrane helix</keyword>
<evidence type="ECO:0000256" key="1">
    <source>
        <dbReference type="SAM" id="Phobius"/>
    </source>
</evidence>
<sequence>MYSLIVLLTGLTASMAGFYLAAGRRLELKGFARSLPFLFLAAQAASYVSSVSSWPVFLVMVVAAAGLMMPLVSRAERLRFTQSPEFSVLQQMSLVMLFVAVFQNLVLTRVSPVVVLGFVAAGLCYVAVVNRFGKIPALVVSSIVSLSSLSASFTVLRAVFTPDITLIVLILVMYTVGTLSHPMQEKLVEALTPVHISLFILLAVAVLLSPFSPAEPPPAIVVQAESFILLPAVFLAFTTAGYSPAPRLFEAALLVLAVSVVAVGGSFPQASAKLLTLFVGEPLLNTSAELIQAVLHFVGLSALAMILCRMSMARRAAGLEGRASLTYGVPAGSVGLAVSASLGFSAGDAVLLAGALNMMTFAVLLAAAGGKSLAAAAFLLLVSFNTVVFIASRTITVLSFETAASLLPPAYSVAVMVLGTWAFSHAVVGWLLRRNPPEL</sequence>
<organism evidence="2">
    <name type="scientific">Caldiarchaeum subterraneum</name>
    <dbReference type="NCBI Taxonomy" id="311458"/>
    <lineage>
        <taxon>Archaea</taxon>
        <taxon>Nitrososphaerota</taxon>
        <taxon>Candidatus Caldarchaeales</taxon>
        <taxon>Candidatus Caldarchaeaceae</taxon>
        <taxon>Candidatus Caldarchaeum</taxon>
    </lineage>
</organism>
<feature type="transmembrane region" description="Helical" evidence="1">
    <location>
        <begin position="290"/>
        <end position="312"/>
    </location>
</feature>
<feature type="transmembrane region" description="Helical" evidence="1">
    <location>
        <begin position="324"/>
        <end position="344"/>
    </location>
</feature>
<dbReference type="AlphaFoldDB" id="A0A7J3VST3"/>
<proteinExistence type="predicted"/>
<protein>
    <submittedName>
        <fullName evidence="2">Uncharacterized protein</fullName>
    </submittedName>
</protein>
<feature type="transmembrane region" description="Helical" evidence="1">
    <location>
        <begin position="113"/>
        <end position="130"/>
    </location>
</feature>
<comment type="caution">
    <text evidence="2">The sequence shown here is derived from an EMBL/GenBank/DDBJ whole genome shotgun (WGS) entry which is preliminary data.</text>
</comment>
<evidence type="ECO:0000313" key="2">
    <source>
        <dbReference type="EMBL" id="HHM43952.1"/>
    </source>
</evidence>
<name>A0A7J3VST3_CALS0</name>
<keyword evidence="1" id="KW-0472">Membrane</keyword>
<feature type="transmembrane region" description="Helical" evidence="1">
    <location>
        <begin position="251"/>
        <end position="270"/>
    </location>
</feature>
<gene>
    <name evidence="2" type="ORF">ENM31_01455</name>
</gene>
<feature type="transmembrane region" description="Helical" evidence="1">
    <location>
        <begin position="164"/>
        <end position="180"/>
    </location>
</feature>
<feature type="transmembrane region" description="Helical" evidence="1">
    <location>
        <begin position="47"/>
        <end position="67"/>
    </location>
</feature>
<feature type="transmembrane region" description="Helical" evidence="1">
    <location>
        <begin position="350"/>
        <end position="368"/>
    </location>
</feature>
<accession>A0A7J3VST3</accession>
<feature type="transmembrane region" description="Helical" evidence="1">
    <location>
        <begin position="187"/>
        <end position="208"/>
    </location>
</feature>
<reference evidence="2" key="1">
    <citation type="journal article" date="2020" name="mSystems">
        <title>Genome- and Community-Level Interaction Insights into Carbon Utilization and Element Cycling Functions of Hydrothermarchaeota in Hydrothermal Sediment.</title>
        <authorList>
            <person name="Zhou Z."/>
            <person name="Liu Y."/>
            <person name="Xu W."/>
            <person name="Pan J."/>
            <person name="Luo Z.H."/>
            <person name="Li M."/>
        </authorList>
    </citation>
    <scope>NUCLEOTIDE SEQUENCE [LARGE SCALE GENOMIC DNA]</scope>
    <source>
        <strain evidence="2">SpSt-1074</strain>
    </source>
</reference>
<feature type="transmembrane region" description="Helical" evidence="1">
    <location>
        <begin position="220"/>
        <end position="239"/>
    </location>
</feature>
<feature type="transmembrane region" description="Helical" evidence="1">
    <location>
        <begin position="375"/>
        <end position="398"/>
    </location>
</feature>
<keyword evidence="1" id="KW-0812">Transmembrane</keyword>
<feature type="transmembrane region" description="Helical" evidence="1">
    <location>
        <begin position="410"/>
        <end position="432"/>
    </location>
</feature>
<dbReference type="EMBL" id="DRXH01000051">
    <property type="protein sequence ID" value="HHM43952.1"/>
    <property type="molecule type" value="Genomic_DNA"/>
</dbReference>
<feature type="transmembrane region" description="Helical" evidence="1">
    <location>
        <begin position="88"/>
        <end position="107"/>
    </location>
</feature>